<sequence>MPTLRAWANNNWWNSGRNAYQISGSLSTRNGAIVVEVTDLGPFSIVPYYLDALGAHVGSISVTSAHAEHHDSFHKFKVITERVKAWYERAKLLESTTFSKMKPSELKEPLQLAEITKDEERPINFDIRSIDFLFVEGNEFWKCA</sequence>
<proteinExistence type="predicted"/>
<dbReference type="GeneID" id="59288669"/>
<reference evidence="1 2" key="1">
    <citation type="journal article" date="2020" name="Genomics">
        <title>Complete, high-quality genomes from long-read metagenomic sequencing of two wolf lichen thalli reveals enigmatic genome architecture.</title>
        <authorList>
            <person name="McKenzie S.K."/>
            <person name="Walston R.F."/>
            <person name="Allen J.L."/>
        </authorList>
    </citation>
    <scope>NUCLEOTIDE SEQUENCE [LARGE SCALE GENOMIC DNA]</scope>
    <source>
        <strain evidence="1">WasteWater2</strain>
    </source>
</reference>
<evidence type="ECO:0000313" key="2">
    <source>
        <dbReference type="Proteomes" id="UP000578531"/>
    </source>
</evidence>
<dbReference type="EMBL" id="JACCJC010000028">
    <property type="protein sequence ID" value="KAF6234792.1"/>
    <property type="molecule type" value="Genomic_DNA"/>
</dbReference>
<gene>
    <name evidence="1" type="ORF">HO173_007012</name>
</gene>
<keyword evidence="2" id="KW-1185">Reference proteome</keyword>
<dbReference type="RefSeq" id="XP_037164181.1">
    <property type="nucleotide sequence ID" value="XM_037308917.1"/>
</dbReference>
<accession>A0A8H6L418</accession>
<dbReference type="Proteomes" id="UP000578531">
    <property type="component" value="Unassembled WGS sequence"/>
</dbReference>
<evidence type="ECO:0000313" key="1">
    <source>
        <dbReference type="EMBL" id="KAF6234792.1"/>
    </source>
</evidence>
<comment type="caution">
    <text evidence="1">The sequence shown here is derived from an EMBL/GenBank/DDBJ whole genome shotgun (WGS) entry which is preliminary data.</text>
</comment>
<protein>
    <submittedName>
        <fullName evidence="1">Uncharacterized protein</fullName>
    </submittedName>
</protein>
<name>A0A8H6L418_9LECA</name>
<organism evidence="1 2">
    <name type="scientific">Letharia columbiana</name>
    <dbReference type="NCBI Taxonomy" id="112416"/>
    <lineage>
        <taxon>Eukaryota</taxon>
        <taxon>Fungi</taxon>
        <taxon>Dikarya</taxon>
        <taxon>Ascomycota</taxon>
        <taxon>Pezizomycotina</taxon>
        <taxon>Lecanoromycetes</taxon>
        <taxon>OSLEUM clade</taxon>
        <taxon>Lecanoromycetidae</taxon>
        <taxon>Lecanorales</taxon>
        <taxon>Lecanorineae</taxon>
        <taxon>Parmeliaceae</taxon>
        <taxon>Letharia</taxon>
    </lineage>
</organism>
<dbReference type="AlphaFoldDB" id="A0A8H6L418"/>